<name>A0A5K3FVP3_MESCO</name>
<organism evidence="1">
    <name type="scientific">Mesocestoides corti</name>
    <name type="common">Flatworm</name>
    <dbReference type="NCBI Taxonomy" id="53468"/>
    <lineage>
        <taxon>Eukaryota</taxon>
        <taxon>Metazoa</taxon>
        <taxon>Spiralia</taxon>
        <taxon>Lophotrochozoa</taxon>
        <taxon>Platyhelminthes</taxon>
        <taxon>Cestoda</taxon>
        <taxon>Eucestoda</taxon>
        <taxon>Cyclophyllidea</taxon>
        <taxon>Mesocestoididae</taxon>
        <taxon>Mesocestoides</taxon>
    </lineage>
</organism>
<sequence>MSTGRSQMNTSASCVKLLSTTRPRIRNMWNKHGTELRMVKRQRRLCSTASTVVLTRTPKPSFANMRKALSIVK</sequence>
<proteinExistence type="predicted"/>
<evidence type="ECO:0000313" key="1">
    <source>
        <dbReference type="WBParaSite" id="MCU_011814-RA"/>
    </source>
</evidence>
<accession>A0A5K3FVP3</accession>
<dbReference type="WBParaSite" id="MCU_011814-RA">
    <property type="protein sequence ID" value="MCU_011814-RA"/>
    <property type="gene ID" value="MCU_011814"/>
</dbReference>
<protein>
    <submittedName>
        <fullName evidence="1">Uncharacterized protein</fullName>
    </submittedName>
</protein>
<dbReference type="AlphaFoldDB" id="A0A5K3FVP3"/>
<reference evidence="1" key="1">
    <citation type="submission" date="2019-11" db="UniProtKB">
        <authorList>
            <consortium name="WormBaseParasite"/>
        </authorList>
    </citation>
    <scope>IDENTIFICATION</scope>
</reference>